<dbReference type="Proteomes" id="UP000051977">
    <property type="component" value="Unassembled WGS sequence"/>
</dbReference>
<dbReference type="Gene3D" id="1.10.1760.20">
    <property type="match status" value="1"/>
</dbReference>
<protein>
    <recommendedName>
        <fullName evidence="4">Folate family ECF transporter S component</fullName>
    </recommendedName>
</protein>
<feature type="transmembrane region" description="Helical" evidence="1">
    <location>
        <begin position="90"/>
        <end position="108"/>
    </location>
</feature>
<keyword evidence="3" id="KW-1185">Reference proteome</keyword>
<proteinExistence type="predicted"/>
<accession>A0ABR5PBB4</accession>
<feature type="transmembrane region" description="Helical" evidence="1">
    <location>
        <begin position="155"/>
        <end position="173"/>
    </location>
</feature>
<evidence type="ECO:0008006" key="4">
    <source>
        <dbReference type="Google" id="ProtNLM"/>
    </source>
</evidence>
<keyword evidence="1" id="KW-0472">Membrane</keyword>
<name>A0ABR5PBB4_9LACO</name>
<dbReference type="InterPro" id="IPR024529">
    <property type="entry name" value="ECF_trnsprt_substrate-spec"/>
</dbReference>
<dbReference type="Pfam" id="PF12822">
    <property type="entry name" value="ECF_trnsprt"/>
    <property type="match status" value="1"/>
</dbReference>
<gene>
    <name evidence="2" type="ORF">FD12_GL000341</name>
</gene>
<feature type="transmembrane region" description="Helical" evidence="1">
    <location>
        <begin position="52"/>
        <end position="70"/>
    </location>
</feature>
<sequence length="187" mass="20845">MVSSFRGDVSIMKSLSLGFRKLRTLDVVVLGVLMALALILGRFTVGTQFMRLSFGFIVVAITSYLYGPLWSSTTAALGDIIGTLISGSPYFPGFTVSAILGAAIYGFFFYNKEITWKRVIVSQLIIAVLVNAVLNTFWLTVLYKTPFFGLLPMRTLKEVIITPIEIAILYFIMNSKSFEMIKNRLLN</sequence>
<comment type="caution">
    <text evidence="2">The sequence shown here is derived from an EMBL/GenBank/DDBJ whole genome shotgun (WGS) entry which is preliminary data.</text>
</comment>
<feature type="transmembrane region" description="Helical" evidence="1">
    <location>
        <begin position="22"/>
        <end position="40"/>
    </location>
</feature>
<dbReference type="EMBL" id="AZEI01000076">
    <property type="protein sequence ID" value="KRL15869.1"/>
    <property type="molecule type" value="Genomic_DNA"/>
</dbReference>
<evidence type="ECO:0000256" key="1">
    <source>
        <dbReference type="SAM" id="Phobius"/>
    </source>
</evidence>
<feature type="transmembrane region" description="Helical" evidence="1">
    <location>
        <begin position="120"/>
        <end position="143"/>
    </location>
</feature>
<dbReference type="InterPro" id="IPR030949">
    <property type="entry name" value="ECF_S_folate_fam"/>
</dbReference>
<keyword evidence="1" id="KW-1133">Transmembrane helix</keyword>
<dbReference type="NCBIfam" id="TIGR04518">
    <property type="entry name" value="ECF_S_folT_fam"/>
    <property type="match status" value="1"/>
</dbReference>
<evidence type="ECO:0000313" key="3">
    <source>
        <dbReference type="Proteomes" id="UP000051977"/>
    </source>
</evidence>
<reference evidence="2 3" key="1">
    <citation type="journal article" date="2015" name="Genome Announc.">
        <title>Expanding the biotechnology potential of lactobacilli through comparative genomics of 213 strains and associated genera.</title>
        <authorList>
            <person name="Sun Z."/>
            <person name="Harris H.M."/>
            <person name="McCann A."/>
            <person name="Guo C."/>
            <person name="Argimon S."/>
            <person name="Zhang W."/>
            <person name="Yang X."/>
            <person name="Jeffery I.B."/>
            <person name="Cooney J.C."/>
            <person name="Kagawa T.F."/>
            <person name="Liu W."/>
            <person name="Song Y."/>
            <person name="Salvetti E."/>
            <person name="Wrobel A."/>
            <person name="Rasinkangas P."/>
            <person name="Parkhill J."/>
            <person name="Rea M.C."/>
            <person name="O'Sullivan O."/>
            <person name="Ritari J."/>
            <person name="Douillard F.P."/>
            <person name="Paul Ross R."/>
            <person name="Yang R."/>
            <person name="Briner A.E."/>
            <person name="Felis G.E."/>
            <person name="de Vos W.M."/>
            <person name="Barrangou R."/>
            <person name="Klaenhammer T.R."/>
            <person name="Caufield P.W."/>
            <person name="Cui Y."/>
            <person name="Zhang H."/>
            <person name="O'Toole P.W."/>
        </authorList>
    </citation>
    <scope>NUCLEOTIDE SEQUENCE [LARGE SCALE GENOMIC DNA]</scope>
    <source>
        <strain evidence="2 3">DSM 19907</strain>
    </source>
</reference>
<evidence type="ECO:0000313" key="2">
    <source>
        <dbReference type="EMBL" id="KRL15869.1"/>
    </source>
</evidence>
<organism evidence="2 3">
    <name type="scientific">Lentilactobacillus rapi DSM 19907 = JCM 15042</name>
    <dbReference type="NCBI Taxonomy" id="1423795"/>
    <lineage>
        <taxon>Bacteria</taxon>
        <taxon>Bacillati</taxon>
        <taxon>Bacillota</taxon>
        <taxon>Bacilli</taxon>
        <taxon>Lactobacillales</taxon>
        <taxon>Lactobacillaceae</taxon>
        <taxon>Lentilactobacillus</taxon>
    </lineage>
</organism>
<keyword evidence="1" id="KW-0812">Transmembrane</keyword>